<dbReference type="AlphaFoldDB" id="A0A5N6NLG9"/>
<organism evidence="2 3">
    <name type="scientific">Mikania micrantha</name>
    <name type="common">bitter vine</name>
    <dbReference type="NCBI Taxonomy" id="192012"/>
    <lineage>
        <taxon>Eukaryota</taxon>
        <taxon>Viridiplantae</taxon>
        <taxon>Streptophyta</taxon>
        <taxon>Embryophyta</taxon>
        <taxon>Tracheophyta</taxon>
        <taxon>Spermatophyta</taxon>
        <taxon>Magnoliopsida</taxon>
        <taxon>eudicotyledons</taxon>
        <taxon>Gunneridae</taxon>
        <taxon>Pentapetalae</taxon>
        <taxon>asterids</taxon>
        <taxon>campanulids</taxon>
        <taxon>Asterales</taxon>
        <taxon>Asteraceae</taxon>
        <taxon>Asteroideae</taxon>
        <taxon>Heliantheae alliance</taxon>
        <taxon>Eupatorieae</taxon>
        <taxon>Mikania</taxon>
    </lineage>
</organism>
<sequence>MGNCQAVDNASFILQTQTGKSERFYSPVSAAEIMKLHPGHYVALLLTTTFYSLPPSSADHHHKPPNNHPTNTNQPLRVTRIKLLRPTDNLVLGHAYRLITTQEVIKGLKAKKNGKSDKYKDFPVPESVGKNEEKSNREISRSNQMRKSDKHRPAPANSKSSRSKQRGWHPSLNSISEASS</sequence>
<evidence type="ECO:0000256" key="1">
    <source>
        <dbReference type="SAM" id="MobiDB-lite"/>
    </source>
</evidence>
<accession>A0A5N6NLG9</accession>
<dbReference type="OrthoDB" id="747498at2759"/>
<keyword evidence="3" id="KW-1185">Reference proteome</keyword>
<name>A0A5N6NLG9_9ASTR</name>
<evidence type="ECO:0000313" key="3">
    <source>
        <dbReference type="Proteomes" id="UP000326396"/>
    </source>
</evidence>
<dbReference type="PANTHER" id="PTHR33413">
    <property type="entry name" value="EXPRESSED PROTEIN"/>
    <property type="match status" value="1"/>
</dbReference>
<proteinExistence type="predicted"/>
<gene>
    <name evidence="2" type="ORF">E3N88_21070</name>
</gene>
<dbReference type="PANTHER" id="PTHR33413:SF37">
    <property type="match status" value="1"/>
</dbReference>
<feature type="compositionally biased region" description="Polar residues" evidence="1">
    <location>
        <begin position="171"/>
        <end position="180"/>
    </location>
</feature>
<feature type="region of interest" description="Disordered" evidence="1">
    <location>
        <begin position="112"/>
        <end position="180"/>
    </location>
</feature>
<dbReference type="Proteomes" id="UP000326396">
    <property type="component" value="Linkage Group LG19"/>
</dbReference>
<feature type="compositionally biased region" description="Basic and acidic residues" evidence="1">
    <location>
        <begin position="114"/>
        <end position="140"/>
    </location>
</feature>
<protein>
    <submittedName>
        <fullName evidence="2">Uncharacterized protein</fullName>
    </submittedName>
</protein>
<reference evidence="2 3" key="1">
    <citation type="submission" date="2019-05" db="EMBL/GenBank/DDBJ databases">
        <title>Mikania micrantha, genome provides insights into the molecular mechanism of rapid growth.</title>
        <authorList>
            <person name="Liu B."/>
        </authorList>
    </citation>
    <scope>NUCLEOTIDE SEQUENCE [LARGE SCALE GENOMIC DNA]</scope>
    <source>
        <strain evidence="2">NLD-2019</strain>
        <tissue evidence="2">Leaf</tissue>
    </source>
</reference>
<dbReference type="EMBL" id="SZYD01000011">
    <property type="protein sequence ID" value="KAD4888997.1"/>
    <property type="molecule type" value="Genomic_DNA"/>
</dbReference>
<comment type="caution">
    <text evidence="2">The sequence shown here is derived from an EMBL/GenBank/DDBJ whole genome shotgun (WGS) entry which is preliminary data.</text>
</comment>
<dbReference type="InterPro" id="IPR025322">
    <property type="entry name" value="PADRE_dom"/>
</dbReference>
<feature type="region of interest" description="Disordered" evidence="1">
    <location>
        <begin position="56"/>
        <end position="76"/>
    </location>
</feature>
<dbReference type="Pfam" id="PF14009">
    <property type="entry name" value="PADRE"/>
    <property type="match status" value="1"/>
</dbReference>
<evidence type="ECO:0000313" key="2">
    <source>
        <dbReference type="EMBL" id="KAD4888997.1"/>
    </source>
</evidence>